<comment type="caution">
    <text evidence="1">The sequence shown here is derived from an EMBL/GenBank/DDBJ whole genome shotgun (WGS) entry which is preliminary data.</text>
</comment>
<name>A0ABQ7MZK3_BRACM</name>
<dbReference type="Proteomes" id="UP000823674">
    <property type="component" value="Chromosome A03"/>
</dbReference>
<dbReference type="InterPro" id="IPR050232">
    <property type="entry name" value="FBL13/AtMIF1-like"/>
</dbReference>
<evidence type="ECO:0000313" key="2">
    <source>
        <dbReference type="Proteomes" id="UP000823674"/>
    </source>
</evidence>
<dbReference type="EMBL" id="JADBGQ010000003">
    <property type="protein sequence ID" value="KAG5404103.1"/>
    <property type="molecule type" value="Genomic_DNA"/>
</dbReference>
<dbReference type="PANTHER" id="PTHR31900:SF28">
    <property type="entry name" value="FBD DOMAIN-CONTAINING PROTEIN"/>
    <property type="match status" value="1"/>
</dbReference>
<reference evidence="1 2" key="1">
    <citation type="submission" date="2021-03" db="EMBL/GenBank/DDBJ databases">
        <authorList>
            <person name="King G.J."/>
            <person name="Bancroft I."/>
            <person name="Baten A."/>
            <person name="Bloomfield J."/>
            <person name="Borpatragohain P."/>
            <person name="He Z."/>
            <person name="Irish N."/>
            <person name="Irwin J."/>
            <person name="Liu K."/>
            <person name="Mauleon R.P."/>
            <person name="Moore J."/>
            <person name="Morris R."/>
            <person name="Ostergaard L."/>
            <person name="Wang B."/>
            <person name="Wells R."/>
        </authorList>
    </citation>
    <scope>NUCLEOTIDE SEQUENCE [LARGE SCALE GENOMIC DNA]</scope>
    <source>
        <strain evidence="1">R-o-18</strain>
        <tissue evidence="1">Leaf</tissue>
    </source>
</reference>
<protein>
    <submittedName>
        <fullName evidence="1">Uncharacterized protein</fullName>
    </submittedName>
</protein>
<proteinExistence type="predicted"/>
<organism evidence="1 2">
    <name type="scientific">Brassica rapa subsp. trilocularis</name>
    <dbReference type="NCBI Taxonomy" id="1813537"/>
    <lineage>
        <taxon>Eukaryota</taxon>
        <taxon>Viridiplantae</taxon>
        <taxon>Streptophyta</taxon>
        <taxon>Embryophyta</taxon>
        <taxon>Tracheophyta</taxon>
        <taxon>Spermatophyta</taxon>
        <taxon>Magnoliopsida</taxon>
        <taxon>eudicotyledons</taxon>
        <taxon>Gunneridae</taxon>
        <taxon>Pentapetalae</taxon>
        <taxon>rosids</taxon>
        <taxon>malvids</taxon>
        <taxon>Brassicales</taxon>
        <taxon>Brassicaceae</taxon>
        <taxon>Brassiceae</taxon>
        <taxon>Brassica</taxon>
    </lineage>
</organism>
<sequence length="118" mass="13368">MGEITFVVPTLQRLSLFLADEWDFDGYVIDTPSLKYFKLVDWNYGRHDIEIKDMPKLEEAYVDVVFPVPLSVIGSITSVKHLTICSEISKSGGEYSGGFVFNQLKHLKQCVCKENSSD</sequence>
<dbReference type="PANTHER" id="PTHR31900">
    <property type="entry name" value="F-BOX/RNI SUPERFAMILY PROTEIN-RELATED"/>
    <property type="match status" value="1"/>
</dbReference>
<gene>
    <name evidence="1" type="primary">A03p018160.1_BraROA</name>
    <name evidence="1" type="ORF">IGI04_010223</name>
</gene>
<evidence type="ECO:0000313" key="1">
    <source>
        <dbReference type="EMBL" id="KAG5404103.1"/>
    </source>
</evidence>
<accession>A0ABQ7MZK3</accession>
<keyword evidence="2" id="KW-1185">Reference proteome</keyword>